<proteinExistence type="predicted"/>
<reference evidence="1" key="1">
    <citation type="journal article" date="2014" name="Front. Microbiol.">
        <title>High frequency of phylogenetically diverse reductive dehalogenase-homologous genes in deep subseafloor sedimentary metagenomes.</title>
        <authorList>
            <person name="Kawai M."/>
            <person name="Futagami T."/>
            <person name="Toyoda A."/>
            <person name="Takaki Y."/>
            <person name="Nishi S."/>
            <person name="Hori S."/>
            <person name="Arai W."/>
            <person name="Tsubouchi T."/>
            <person name="Morono Y."/>
            <person name="Uchiyama I."/>
            <person name="Ito T."/>
            <person name="Fujiyama A."/>
            <person name="Inagaki F."/>
            <person name="Takami H."/>
        </authorList>
    </citation>
    <scope>NUCLEOTIDE SEQUENCE</scope>
    <source>
        <strain evidence="1">Expedition CK06-06</strain>
    </source>
</reference>
<sequence length="125" mass="14811">MSVRFNFDFRRGDDKATTQFMRNFFESSRDANRTKFEEFQRLYEMYKLVGNLTGKDKNRSNIFVPKLFSSVETIVPRYADALLGLRPYIPIELGNRKFTSISDTQNFIELGLLVGRTKFREHNFF</sequence>
<dbReference type="EMBL" id="BARV01033815">
    <property type="protein sequence ID" value="GAI54224.1"/>
    <property type="molecule type" value="Genomic_DNA"/>
</dbReference>
<organism evidence="1">
    <name type="scientific">marine sediment metagenome</name>
    <dbReference type="NCBI Taxonomy" id="412755"/>
    <lineage>
        <taxon>unclassified sequences</taxon>
        <taxon>metagenomes</taxon>
        <taxon>ecological metagenomes</taxon>
    </lineage>
</organism>
<accession>X1RF57</accession>
<comment type="caution">
    <text evidence="1">The sequence shown here is derived from an EMBL/GenBank/DDBJ whole genome shotgun (WGS) entry which is preliminary data.</text>
</comment>
<evidence type="ECO:0000313" key="1">
    <source>
        <dbReference type="EMBL" id="GAI54224.1"/>
    </source>
</evidence>
<gene>
    <name evidence="1" type="ORF">S06H3_53089</name>
</gene>
<dbReference type="AlphaFoldDB" id="X1RF57"/>
<protein>
    <submittedName>
        <fullName evidence="1">Uncharacterized protein</fullName>
    </submittedName>
</protein>
<name>X1RF57_9ZZZZ</name>